<protein>
    <submittedName>
        <fullName evidence="2">Transcriptional activator domain-containing protein</fullName>
    </submittedName>
</protein>
<accession>A0A1W1W0S1</accession>
<dbReference type="PANTHER" id="PTHR35807">
    <property type="entry name" value="TRANSCRIPTIONAL REGULATOR REDD-RELATED"/>
    <property type="match status" value="1"/>
</dbReference>
<organism evidence="2 3">
    <name type="scientific">Thermanaeromonas toyohensis ToBE</name>
    <dbReference type="NCBI Taxonomy" id="698762"/>
    <lineage>
        <taxon>Bacteria</taxon>
        <taxon>Bacillati</taxon>
        <taxon>Bacillota</taxon>
        <taxon>Clostridia</taxon>
        <taxon>Neomoorellales</taxon>
        <taxon>Neomoorellaceae</taxon>
        <taxon>Thermanaeromonas</taxon>
    </lineage>
</organism>
<dbReference type="PANTHER" id="PTHR35807:SF2">
    <property type="entry name" value="TRANSCRIPTIONAL ACTIVATOR DOMAIN"/>
    <property type="match status" value="1"/>
</dbReference>
<dbReference type="InterPro" id="IPR005158">
    <property type="entry name" value="BTAD"/>
</dbReference>
<reference evidence="2 3" key="1">
    <citation type="submission" date="2017-04" db="EMBL/GenBank/DDBJ databases">
        <authorList>
            <person name="Afonso C.L."/>
            <person name="Miller P.J."/>
            <person name="Scott M.A."/>
            <person name="Spackman E."/>
            <person name="Goraichik I."/>
            <person name="Dimitrov K.M."/>
            <person name="Suarez D.L."/>
            <person name="Swayne D.E."/>
        </authorList>
    </citation>
    <scope>NUCLEOTIDE SEQUENCE [LARGE SCALE GENOMIC DNA]</scope>
    <source>
        <strain evidence="2 3">ToBE</strain>
    </source>
</reference>
<dbReference type="AlphaFoldDB" id="A0A1W1W0S1"/>
<dbReference type="SMART" id="SM01043">
    <property type="entry name" value="BTAD"/>
    <property type="match status" value="1"/>
</dbReference>
<dbReference type="InterPro" id="IPR027417">
    <property type="entry name" value="P-loop_NTPase"/>
</dbReference>
<dbReference type="STRING" id="698762.SAMN00808754_2789"/>
<dbReference type="Gene3D" id="1.10.10.10">
    <property type="entry name" value="Winged helix-like DNA-binding domain superfamily/Winged helix DNA-binding domain"/>
    <property type="match status" value="1"/>
</dbReference>
<dbReference type="SUPFAM" id="SSF52540">
    <property type="entry name" value="P-loop containing nucleoside triphosphate hydrolases"/>
    <property type="match status" value="1"/>
</dbReference>
<dbReference type="Pfam" id="PF25873">
    <property type="entry name" value="WHD_MalT"/>
    <property type="match status" value="1"/>
</dbReference>
<dbReference type="Pfam" id="PF03704">
    <property type="entry name" value="BTAD"/>
    <property type="match status" value="1"/>
</dbReference>
<evidence type="ECO:0000313" key="3">
    <source>
        <dbReference type="Proteomes" id="UP000192569"/>
    </source>
</evidence>
<dbReference type="InterPro" id="IPR051677">
    <property type="entry name" value="AfsR-DnrI-RedD_regulator"/>
</dbReference>
<dbReference type="InterPro" id="IPR059106">
    <property type="entry name" value="WHD_MalT"/>
</dbReference>
<dbReference type="RefSeq" id="WP_084666487.1">
    <property type="nucleotide sequence ID" value="NZ_LT838272.1"/>
</dbReference>
<proteinExistence type="predicted"/>
<dbReference type="Proteomes" id="UP000192569">
    <property type="component" value="Chromosome I"/>
</dbReference>
<sequence>MFRPLALIESKLALPKPEADTWLRPALKAKLDKLMDYAVTIVCAGAGYGKTTAVAQVVTKKQLPCAWYSPGPEDASLFTFASYLARALDSLLTGTGENIGTQLAKLDGISWERVLEAFLASLNKQEREPAILVVDDWHLVGKEKDIAMFFDRFLAGKPGWLKVALLSRERVNLPEVCRLGTKGERLVIEEKDLALEVNEVSEYLARTYRGRFSREEVQAIYDYSEGWFMAVRLIGRILNEVPQALARRAILYDNLEDLFEFLALDVLRQQSPALEMFLLRSSILNDLSIPACRALMGDDFTPALLYEALEKGLFLTDLGEGHFRYHNLFRDFLRREARKRLPDWEVLHCRAGYFYLNEGQYEEALHYLFAGRQWADAAELLSRLSRELIFSGRGKHLRHYIKQLPLEYQERADFLVALGDAERLASNYQAALELYYRAAEKYSAAGDRVGQSRAWKGVAEVYIDTIQPSLAEEYLRRAYKMLGEEHNEEKAEILNLMAENMVNQGKPRHASRYKKLANEMLHLASRGNFEARLLLRTGRLQAAIQLLENNAHLEKGKYHPPFSFRETPLVLSLCYSLIGEGEKAEVAAKEGIEAGRRLNSPFTEAIGYVRLGHAFLVQGRSPASCWEAYRRALELNDKLGVIRGRTEVLMGQCLTYSLEGDWLSAQRCGLEGIRVAEQVRDRWFAAMLYHCLGMAGACCGELKKAKEYLKTAKKLFTLCGDSFGKTVSAWWLSYIALKEGREEEFRENVSELLELCETRGYDFLLHRGSLLGARDGRASVPLLCAAKEQGIRLSYVNWQLDKLGARDSLPVIGYTLRIQTLGQFRVWRGTEEISPQEWRRESARRLFQLLLTKRRVLLHKEEIMCYLWPDADPEAASRDFKVALNSLLNVLEPSRQPRSPSFFIQRQGSAYYFNLASGFWLDAEEFETSVTRAEEIAEERPEEAEVLLRRALELYQGDYLQGINLEEWCLEERERLAVVYIRGAELLARLLARRGEYKECIEWADRILEKDKCWEEAYRLKMYCYSKLGHGSMVVKVYERCQEVLRKELGVSPSLKTVKLYKKLTQNFIAV</sequence>
<name>A0A1W1W0S1_9FIRM</name>
<dbReference type="OrthoDB" id="9789465at2"/>
<dbReference type="EMBL" id="LT838272">
    <property type="protein sequence ID" value="SMB99188.1"/>
    <property type="molecule type" value="Genomic_DNA"/>
</dbReference>
<keyword evidence="3" id="KW-1185">Reference proteome</keyword>
<dbReference type="Gene3D" id="1.25.40.10">
    <property type="entry name" value="Tetratricopeptide repeat domain"/>
    <property type="match status" value="3"/>
</dbReference>
<dbReference type="InterPro" id="IPR011990">
    <property type="entry name" value="TPR-like_helical_dom_sf"/>
</dbReference>
<dbReference type="InterPro" id="IPR036388">
    <property type="entry name" value="WH-like_DNA-bd_sf"/>
</dbReference>
<evidence type="ECO:0000259" key="1">
    <source>
        <dbReference type="SMART" id="SM01043"/>
    </source>
</evidence>
<gene>
    <name evidence="2" type="ORF">SAMN00808754_2789</name>
</gene>
<evidence type="ECO:0000313" key="2">
    <source>
        <dbReference type="EMBL" id="SMB99188.1"/>
    </source>
</evidence>
<feature type="domain" description="Bacterial transcriptional activator" evidence="1">
    <location>
        <begin position="921"/>
        <end position="1065"/>
    </location>
</feature>
<dbReference type="SUPFAM" id="SSF48452">
    <property type="entry name" value="TPR-like"/>
    <property type="match status" value="3"/>
</dbReference>